<dbReference type="InterPro" id="IPR000719">
    <property type="entry name" value="Prot_kinase_dom"/>
</dbReference>
<dbReference type="SMART" id="SM00065">
    <property type="entry name" value="GAF"/>
    <property type="match status" value="1"/>
</dbReference>
<keyword evidence="2" id="KW-0808">Transferase</keyword>
<evidence type="ECO:0000313" key="9">
    <source>
        <dbReference type="Proteomes" id="UP001431209"/>
    </source>
</evidence>
<dbReference type="SMART" id="SM00387">
    <property type="entry name" value="HATPase_c"/>
    <property type="match status" value="1"/>
</dbReference>
<dbReference type="SUPFAM" id="SSF56112">
    <property type="entry name" value="Protein kinase-like (PK-like)"/>
    <property type="match status" value="1"/>
</dbReference>
<dbReference type="Pfam" id="PF00072">
    <property type="entry name" value="Response_reg"/>
    <property type="match status" value="1"/>
</dbReference>
<dbReference type="PROSITE" id="PS50109">
    <property type="entry name" value="HIS_KIN"/>
    <property type="match status" value="1"/>
</dbReference>
<proteinExistence type="predicted"/>
<dbReference type="Gene3D" id="1.10.510.10">
    <property type="entry name" value="Transferase(Phosphotransferase) domain 1"/>
    <property type="match status" value="1"/>
</dbReference>
<dbReference type="InterPro" id="IPR004358">
    <property type="entry name" value="Sig_transdc_His_kin-like_C"/>
</dbReference>
<dbReference type="Pfam" id="PF00069">
    <property type="entry name" value="Pkinase"/>
    <property type="match status" value="1"/>
</dbReference>
<dbReference type="InterPro" id="IPR005467">
    <property type="entry name" value="His_kinase_dom"/>
</dbReference>
<feature type="domain" description="Response regulatory" evidence="7">
    <location>
        <begin position="1900"/>
        <end position="2019"/>
    </location>
</feature>
<dbReference type="InterPro" id="IPR029016">
    <property type="entry name" value="GAF-like_dom_sf"/>
</dbReference>
<evidence type="ECO:0000256" key="1">
    <source>
        <dbReference type="ARBA" id="ARBA00022553"/>
    </source>
</evidence>
<evidence type="ECO:0000259" key="7">
    <source>
        <dbReference type="PROSITE" id="PS50110"/>
    </source>
</evidence>
<dbReference type="SMART" id="SM00448">
    <property type="entry name" value="REC"/>
    <property type="match status" value="1"/>
</dbReference>
<dbReference type="InterPro" id="IPR036890">
    <property type="entry name" value="HATPase_C_sf"/>
</dbReference>
<dbReference type="SUPFAM" id="SSF55874">
    <property type="entry name" value="ATPase domain of HSP90 chaperone/DNA topoisomerase II/histidine kinase"/>
    <property type="match status" value="1"/>
</dbReference>
<dbReference type="InterPro" id="IPR041664">
    <property type="entry name" value="AAA_16"/>
</dbReference>
<feature type="domain" description="Histidine kinase" evidence="6">
    <location>
        <begin position="1571"/>
        <end position="1820"/>
    </location>
</feature>
<comment type="caution">
    <text evidence="8">The sequence shown here is derived from an EMBL/GenBank/DDBJ whole genome shotgun (WGS) entry which is preliminary data.</text>
</comment>
<dbReference type="InterPro" id="IPR027417">
    <property type="entry name" value="P-loop_NTPase"/>
</dbReference>
<dbReference type="InterPro" id="IPR003018">
    <property type="entry name" value="GAF"/>
</dbReference>
<dbReference type="SUPFAM" id="SSF47384">
    <property type="entry name" value="Homodimeric domain of signal transducing histidine kinase"/>
    <property type="match status" value="1"/>
</dbReference>
<dbReference type="Pfam" id="PF13191">
    <property type="entry name" value="AAA_16"/>
    <property type="match status" value="1"/>
</dbReference>
<feature type="modified residue" description="4-aspartylphosphate" evidence="4">
    <location>
        <position position="1949"/>
    </location>
</feature>
<dbReference type="InterPro" id="IPR036097">
    <property type="entry name" value="HisK_dim/P_sf"/>
</dbReference>
<dbReference type="InterPro" id="IPR003661">
    <property type="entry name" value="HisK_dim/P_dom"/>
</dbReference>
<dbReference type="FunFam" id="3.30.565.10:FF:000010">
    <property type="entry name" value="Sensor histidine kinase RcsC"/>
    <property type="match status" value="1"/>
</dbReference>
<dbReference type="SUPFAM" id="SSF55781">
    <property type="entry name" value="GAF domain-like"/>
    <property type="match status" value="1"/>
</dbReference>
<evidence type="ECO:0000313" key="8">
    <source>
        <dbReference type="EMBL" id="KAL0477338.1"/>
    </source>
</evidence>
<dbReference type="PROSITE" id="PS50011">
    <property type="entry name" value="PROTEIN_KINASE_DOM"/>
    <property type="match status" value="1"/>
</dbReference>
<feature type="domain" description="Protein kinase" evidence="5">
    <location>
        <begin position="3"/>
        <end position="277"/>
    </location>
</feature>
<evidence type="ECO:0000256" key="2">
    <source>
        <dbReference type="ARBA" id="ARBA00022679"/>
    </source>
</evidence>
<keyword evidence="9" id="KW-1185">Reference proteome</keyword>
<evidence type="ECO:0000259" key="6">
    <source>
        <dbReference type="PROSITE" id="PS50109"/>
    </source>
</evidence>
<protein>
    <submittedName>
        <fullName evidence="8">Hybrid signal transduction histidine kinase dhkG</fullName>
    </submittedName>
</protein>
<dbReference type="Gene3D" id="3.40.50.300">
    <property type="entry name" value="P-loop containing nucleotide triphosphate hydrolases"/>
    <property type="match status" value="1"/>
</dbReference>
<name>A0AAW2YJY9_9EUKA</name>
<dbReference type="EMBL" id="JAOPGA020000167">
    <property type="protein sequence ID" value="KAL0477338.1"/>
    <property type="molecule type" value="Genomic_DNA"/>
</dbReference>
<dbReference type="GO" id="GO:0005524">
    <property type="term" value="F:ATP binding"/>
    <property type="evidence" value="ECO:0007669"/>
    <property type="project" value="InterPro"/>
</dbReference>
<dbReference type="Gene3D" id="3.30.450.40">
    <property type="match status" value="1"/>
</dbReference>
<dbReference type="InterPro" id="IPR011006">
    <property type="entry name" value="CheY-like_superfamily"/>
</dbReference>
<accession>A0AAW2YJY9</accession>
<dbReference type="SUPFAM" id="SSF52172">
    <property type="entry name" value="CheY-like"/>
    <property type="match status" value="1"/>
</dbReference>
<dbReference type="CDD" id="cd17546">
    <property type="entry name" value="REC_hyHK_CKI1_RcsC-like"/>
    <property type="match status" value="1"/>
</dbReference>
<dbReference type="CDD" id="cd00082">
    <property type="entry name" value="HisKA"/>
    <property type="match status" value="1"/>
</dbReference>
<organism evidence="8 9">
    <name type="scientific">Acrasis kona</name>
    <dbReference type="NCBI Taxonomy" id="1008807"/>
    <lineage>
        <taxon>Eukaryota</taxon>
        <taxon>Discoba</taxon>
        <taxon>Heterolobosea</taxon>
        <taxon>Tetramitia</taxon>
        <taxon>Eutetramitia</taxon>
        <taxon>Acrasidae</taxon>
        <taxon>Acrasis</taxon>
    </lineage>
</organism>
<dbReference type="CDD" id="cd16922">
    <property type="entry name" value="HATPase_EvgS-ArcB-TorS-like"/>
    <property type="match status" value="1"/>
</dbReference>
<dbReference type="PANTHER" id="PTHR43642">
    <property type="entry name" value="HYBRID SIGNAL TRANSDUCTION HISTIDINE KINASE G"/>
    <property type="match status" value="1"/>
</dbReference>
<dbReference type="PRINTS" id="PR00344">
    <property type="entry name" value="BCTRLSENSOR"/>
</dbReference>
<dbReference type="InterPro" id="IPR011009">
    <property type="entry name" value="Kinase-like_dom_sf"/>
</dbReference>
<dbReference type="PROSITE" id="PS50110">
    <property type="entry name" value="RESPONSE_REGULATORY"/>
    <property type="match status" value="1"/>
</dbReference>
<evidence type="ECO:0000256" key="3">
    <source>
        <dbReference type="ARBA" id="ARBA00022777"/>
    </source>
</evidence>
<dbReference type="SUPFAM" id="SSF52540">
    <property type="entry name" value="P-loop containing nucleoside triphosphate hydrolases"/>
    <property type="match status" value="1"/>
</dbReference>
<reference evidence="8 9" key="1">
    <citation type="submission" date="2024-03" db="EMBL/GenBank/DDBJ databases">
        <title>The Acrasis kona genome and developmental transcriptomes reveal deep origins of eukaryotic multicellular pathways.</title>
        <authorList>
            <person name="Sheikh S."/>
            <person name="Fu C.-J."/>
            <person name="Brown M.W."/>
            <person name="Baldauf S.L."/>
        </authorList>
    </citation>
    <scope>NUCLEOTIDE SEQUENCE [LARGE SCALE GENOMIC DNA]</scope>
    <source>
        <strain evidence="8 9">ATCC MYA-3509</strain>
    </source>
</reference>
<dbReference type="Gene3D" id="3.30.565.10">
    <property type="entry name" value="Histidine kinase-like ATPase, C-terminal domain"/>
    <property type="match status" value="1"/>
</dbReference>
<keyword evidence="1 4" id="KW-0597">Phosphoprotein</keyword>
<dbReference type="CDD" id="cd14014">
    <property type="entry name" value="STKc_PknB_like"/>
    <property type="match status" value="1"/>
</dbReference>
<dbReference type="InterPro" id="IPR001789">
    <property type="entry name" value="Sig_transdc_resp-reg_receiver"/>
</dbReference>
<sequence length="2021" mass="230411">MAPVLLSTLYSGPNSTVYRAYSETLKKNCIVKLHNDEYLSISSRNKLTREYNVGKSLHSINEGCMLEYYALEAVDKSLRIIMEDFEGESLEQILSKSTKKKFDALEFITLAEKMLDCIIHIHQNKTLHEALYPGHFLWNREKGVVKLIDFGSSSQIEEEHRPVMNVNNIRQGLINYVSPEQTGRMNRGIDYRSDIYSLGVIFYELCTGDLPFTDAEDSLEVVYKCIAKIPSPPHIVCPEVPKCISDVIMHMLVKNSDERYQSAHGVKQDLISCQRFLNQPQTCTEQLVVGSSDVRSTFHVNQKLYGRDEEVLKLMNSFEQVANGTTSTMLMLVSGYSGVGKSRLINEVHKPLVRQKGYFICGKFDQFKRNIPYSAFIQAFQQLMLSLLTESNDKIQYWQKNLMSALGSNAAVLLEFLPSLQHIIGPQPPVAELNPAENTNRFKSVFHSFLNVFAQREHPLVIFLDDLQWADSGTLSMIESIITSPLSQYVLLFGAYRDNEITDVHPLTSTIQAISDCRTGGCVDYIRLKPLLLEHVTNLTADTLHLNNNVQVNELAQLIHEKTHGNPFFVVVFLTGLARQGLVSYDFGYGHWKFDLPKIKQLGITDNVVEMMSKRIQGLPDNTQRVLSLAATIGNKFNFDFLSTVYNNNKQNQISVKECSEALWPAIKDGLVMQTDQSPGASRWTSEHDLNDSYLCSTQELQFLHDRVQQAAYELVRDPDEKIKMHLLIGWLSYARYNSEQTQTTDDDSLFDILHHFKKSKVLLVEACERELLAKLSCRAGKRAKDNTAYQTAAEFLLFGIELMAPYEQEAWLDDRYKLMMDLYIKRCECEYLRGHFDLAESIYPTLIKRAKNIFDMIFIYNVQVRQYEVQNRFSEVVVILKNCLQLLDIHIPTDDNDAMDRRIQQEMNQVQINLAGRRIEDLIKEPEIHSQKDVAVISILVSIWAPCYALGYYRLLRLCSVMLANVSLVTGNCDVSGPAYVYYAFIAGALNGDYNQAHEFAKLGLALSHKYDNLPMRCKCMFVFSMLMVWVEPVKLEIEMLEKTFHLAMEVGDLAYAAYCTHYFVTDGVFFGEDLVTCFKKHQKYLTFLKNNNPFIYNYCISASQHIRWLWMPVATSTITCAMLDHHDFDDEKFVQLYGTQSYLMGGYNYGRAVKSYLSRDSTRWIRDADRAYDTVPEALVGSFKIIEIQFWCAMIYLAHDYDGDHVLRTSCMNKVHEVIERLHHFNQFCPHNIHHKLCLLQAELERVNGNLEHGLELFEQAIELCMQNGFHHFEALANELLGRLWVHSKKRLKYAKPHLQESLYLYNQWGAVGKVEQLLKQFDFLQRPKDLKYPMVIAAGDVDAIIKQTTNHNGDSNHIHSDQIELDTMTVLKATQIVINDTMSLDQFLNDMMNIVIKTTAASRGVYIQYDIDDEKYTVIAEGNADALQINSLCAMPLTSYNDVPKSVVHYVARTKEPLMISDCNNAQEITSLRLESDPYLQSHPVKSFFCYPIIKHNDLKGILYLENNLTTDAFSEKRTQVISMLTSHITITLENASFAQILESEKRYRKLTSELEVVRKGLEEFIDVLCHELRNPLNAIYGSNQVVKELLQSLGEKASAKVKATTTVQDFQKIVLSYISEFDEAIHSMTISSDHLKDIVDTVLTASMLENDGVKLQSVPYNLIESLEEMIIMFKARAHEKKVRLEKKIINGDDIMIVIGDPVRFKEIIINLLSNALKFTQEEGTITIIYEQLERDDTHVTICVSVRDTGIGMTPEEISRLFQPFSQANDSTYNTFGGSGLGLKITKEMVELMGGTISVDSTPGSGSQFKFQLTLRTSDDNKLVESAIQYRRVSSELGNTLNQESYNRLRRVRKQSEDKLLPNSSETRRGSVVDVLLLQQLQSPTTMVAARDNSTFCVLIVEDNSINQKLLVRIIKNEMYQYDVACNGEEAVDKFKEKKFDIILMDLEMPVMNGVEATIAIRRLEAESGALATPIVGVSANARLEHSQAAIAAGMQGYLTKPYQKKDILNTVDAFLKE</sequence>
<dbReference type="SMART" id="SM00388">
    <property type="entry name" value="HisKA"/>
    <property type="match status" value="1"/>
</dbReference>
<evidence type="ECO:0000259" key="5">
    <source>
        <dbReference type="PROSITE" id="PS50011"/>
    </source>
</evidence>
<dbReference type="Pfam" id="PF02518">
    <property type="entry name" value="HATPase_c"/>
    <property type="match status" value="1"/>
</dbReference>
<gene>
    <name evidence="8" type="ORF">AKO1_005794</name>
</gene>
<dbReference type="Pfam" id="PF01590">
    <property type="entry name" value="GAF"/>
    <property type="match status" value="1"/>
</dbReference>
<dbReference type="Gene3D" id="1.10.287.130">
    <property type="match status" value="1"/>
</dbReference>
<dbReference type="SMART" id="SM00220">
    <property type="entry name" value="S_TKc"/>
    <property type="match status" value="1"/>
</dbReference>
<dbReference type="Gene3D" id="3.40.50.2300">
    <property type="match status" value="1"/>
</dbReference>
<keyword evidence="3 8" id="KW-0418">Kinase</keyword>
<dbReference type="Proteomes" id="UP001431209">
    <property type="component" value="Unassembled WGS sequence"/>
</dbReference>
<dbReference type="PANTHER" id="PTHR43642:SF1">
    <property type="entry name" value="HYBRID SIGNAL TRANSDUCTION HISTIDINE KINASE G"/>
    <property type="match status" value="1"/>
</dbReference>
<dbReference type="InterPro" id="IPR003594">
    <property type="entry name" value="HATPase_dom"/>
</dbReference>
<dbReference type="GO" id="GO:0000155">
    <property type="term" value="F:phosphorelay sensor kinase activity"/>
    <property type="evidence" value="ECO:0007669"/>
    <property type="project" value="InterPro"/>
</dbReference>
<dbReference type="InterPro" id="IPR053159">
    <property type="entry name" value="Hybrid_Histidine_Kinase"/>
</dbReference>
<evidence type="ECO:0000256" key="4">
    <source>
        <dbReference type="PROSITE-ProRule" id="PRU00169"/>
    </source>
</evidence>